<dbReference type="GO" id="GO:0006627">
    <property type="term" value="P:protein processing involved in protein targeting to mitochondrion"/>
    <property type="evidence" value="ECO:0007669"/>
    <property type="project" value="InterPro"/>
</dbReference>
<evidence type="ECO:0000313" key="16">
    <source>
        <dbReference type="EMBL" id="CDY53089.1"/>
    </source>
</evidence>
<reference evidence="16 17" key="1">
    <citation type="journal article" date="2014" name="Science">
        <title>Plant genetics. Early allopolyploid evolution in the post-Neolithic Brassica napus oilseed genome.</title>
        <authorList>
            <person name="Chalhoub B."/>
            <person name="Denoeud F."/>
            <person name="Liu S."/>
            <person name="Parkin I.A."/>
            <person name="Tang H."/>
            <person name="Wang X."/>
            <person name="Chiquet J."/>
            <person name="Belcram H."/>
            <person name="Tong C."/>
            <person name="Samans B."/>
            <person name="Correa M."/>
            <person name="Da Silva C."/>
            <person name="Just J."/>
            <person name="Falentin C."/>
            <person name="Koh C.S."/>
            <person name="Le Clainche I."/>
            <person name="Bernard M."/>
            <person name="Bento P."/>
            <person name="Noel B."/>
            <person name="Labadie K."/>
            <person name="Alberti A."/>
            <person name="Charles M."/>
            <person name="Arnaud D."/>
            <person name="Guo H."/>
            <person name="Daviaud C."/>
            <person name="Alamery S."/>
            <person name="Jabbari K."/>
            <person name="Zhao M."/>
            <person name="Edger P.P."/>
            <person name="Chelaifa H."/>
            <person name="Tack D."/>
            <person name="Lassalle G."/>
            <person name="Mestiri I."/>
            <person name="Schnel N."/>
            <person name="Le Paslier M.C."/>
            <person name="Fan G."/>
            <person name="Renault V."/>
            <person name="Bayer P.E."/>
            <person name="Golicz A.A."/>
            <person name="Manoli S."/>
            <person name="Lee T.H."/>
            <person name="Thi V.H."/>
            <person name="Chalabi S."/>
            <person name="Hu Q."/>
            <person name="Fan C."/>
            <person name="Tollenaere R."/>
            <person name="Lu Y."/>
            <person name="Battail C."/>
            <person name="Shen J."/>
            <person name="Sidebottom C.H."/>
            <person name="Wang X."/>
            <person name="Canaguier A."/>
            <person name="Chauveau A."/>
            <person name="Berard A."/>
            <person name="Deniot G."/>
            <person name="Guan M."/>
            <person name="Liu Z."/>
            <person name="Sun F."/>
            <person name="Lim Y.P."/>
            <person name="Lyons E."/>
            <person name="Town C.D."/>
            <person name="Bancroft I."/>
            <person name="Wang X."/>
            <person name="Meng J."/>
            <person name="Ma J."/>
            <person name="Pires J.C."/>
            <person name="King G.J."/>
            <person name="Brunel D."/>
            <person name="Delourme R."/>
            <person name="Renard M."/>
            <person name="Aury J.M."/>
            <person name="Adams K.L."/>
            <person name="Batley J."/>
            <person name="Snowdon R.J."/>
            <person name="Tost J."/>
            <person name="Edwards D."/>
            <person name="Zhou Y."/>
            <person name="Hua W."/>
            <person name="Sharpe A.G."/>
            <person name="Paterson A.H."/>
            <person name="Guan C."/>
            <person name="Wincker P."/>
        </authorList>
    </citation>
    <scope>NUCLEOTIDE SEQUENCE [LARGE SCALE GENOMIC DNA]</scope>
    <source>
        <strain evidence="17">cv. Darmor-bzh</strain>
    </source>
</reference>
<dbReference type="GO" id="GO:0000151">
    <property type="term" value="C:ubiquitin ligase complex"/>
    <property type="evidence" value="ECO:0000318"/>
    <property type="project" value="GO_Central"/>
</dbReference>
<dbReference type="SUPFAM" id="SSF51306">
    <property type="entry name" value="LexA/Signal peptidase"/>
    <property type="match status" value="1"/>
</dbReference>
<dbReference type="STRING" id="3708.A0A078IUJ0"/>
<evidence type="ECO:0000256" key="3">
    <source>
        <dbReference type="ARBA" id="ARBA00013650"/>
    </source>
</evidence>
<dbReference type="FunFam" id="2.10.109.10:FF:000005">
    <property type="entry name" value="Mitochondrial inner membrane protease subunit"/>
    <property type="match status" value="1"/>
</dbReference>
<dbReference type="Gramene" id="CDY53089">
    <property type="protein sequence ID" value="CDY53089"/>
    <property type="gene ID" value="GSBRNA2T00008523001"/>
</dbReference>
<dbReference type="EMBL" id="LK033163">
    <property type="protein sequence ID" value="CDY53089.1"/>
    <property type="molecule type" value="Genomic_DNA"/>
</dbReference>
<evidence type="ECO:0000256" key="7">
    <source>
        <dbReference type="ARBA" id="ARBA00022792"/>
    </source>
</evidence>
<accession>A0A078IUJ0</accession>
<dbReference type="InterPro" id="IPR036286">
    <property type="entry name" value="LexA/Signal_pep-like_sf"/>
</dbReference>
<dbReference type="InterPro" id="IPR034751">
    <property type="entry name" value="Yippee"/>
</dbReference>
<evidence type="ECO:0000256" key="4">
    <source>
        <dbReference type="ARBA" id="ARBA00022670"/>
    </source>
</evidence>
<dbReference type="PANTHER" id="PTHR46041">
    <property type="entry name" value="MITOCHONDRIAL INNER MEMBRANE PROTEASE SUBUNIT 2"/>
    <property type="match status" value="1"/>
</dbReference>
<reference evidence="16" key="2">
    <citation type="submission" date="2014-06" db="EMBL/GenBank/DDBJ databases">
        <authorList>
            <person name="Genoscope - CEA"/>
        </authorList>
    </citation>
    <scope>NUCLEOTIDE SEQUENCE</scope>
</reference>
<dbReference type="Proteomes" id="UP001295469">
    <property type="component" value="Chromosome C05"/>
</dbReference>
<evidence type="ECO:0000256" key="2">
    <source>
        <dbReference type="ARBA" id="ARBA00007066"/>
    </source>
</evidence>
<feature type="active site" evidence="13">
    <location>
        <position position="38"/>
    </location>
</feature>
<evidence type="ECO:0000256" key="6">
    <source>
        <dbReference type="ARBA" id="ARBA00022723"/>
    </source>
</evidence>
<dbReference type="Pfam" id="PF10502">
    <property type="entry name" value="Peptidase_S26"/>
    <property type="match status" value="1"/>
</dbReference>
<dbReference type="GO" id="GO:0004252">
    <property type="term" value="F:serine-type endopeptidase activity"/>
    <property type="evidence" value="ECO:0007669"/>
    <property type="project" value="InterPro"/>
</dbReference>
<protein>
    <recommendedName>
        <fullName evidence="3">Mitochondrial inner membrane protease subunit 2</fullName>
    </recommendedName>
</protein>
<proteinExistence type="inferred from homology"/>
<name>A0A078IUJ0_BRANA</name>
<keyword evidence="8" id="KW-0378">Hydrolase</keyword>
<comment type="subcellular location">
    <subcellularLocation>
        <location evidence="1">Mitochondrion inner membrane</location>
        <topology evidence="1">Single-pass membrane protein</topology>
    </subcellularLocation>
</comment>
<dbReference type="AlphaFoldDB" id="A0A078IUJ0"/>
<feature type="domain" description="Yippee" evidence="14">
    <location>
        <begin position="171"/>
        <end position="268"/>
    </location>
</feature>
<dbReference type="EMBL" id="HG994369">
    <property type="protein sequence ID" value="CAF1935870.1"/>
    <property type="molecule type" value="Genomic_DNA"/>
</dbReference>
<evidence type="ECO:0000313" key="17">
    <source>
        <dbReference type="Proteomes" id="UP000028999"/>
    </source>
</evidence>
<dbReference type="InterPro" id="IPR004910">
    <property type="entry name" value="Yippee/Mis18/Cereblon"/>
</dbReference>
<keyword evidence="12" id="KW-0472">Membrane</keyword>
<dbReference type="InterPro" id="IPR000223">
    <property type="entry name" value="Pept_S26A_signal_pept_1"/>
</dbReference>
<dbReference type="Pfam" id="PF03226">
    <property type="entry name" value="Yippee-Mis18"/>
    <property type="match status" value="1"/>
</dbReference>
<evidence type="ECO:0000256" key="12">
    <source>
        <dbReference type="ARBA" id="ARBA00023136"/>
    </source>
</evidence>
<dbReference type="OMA" id="RWICLEM"/>
<dbReference type="GO" id="GO:0042720">
    <property type="term" value="C:mitochondrial inner membrane peptidase complex"/>
    <property type="evidence" value="ECO:0007669"/>
    <property type="project" value="InterPro"/>
</dbReference>
<evidence type="ECO:0000259" key="14">
    <source>
        <dbReference type="PROSITE" id="PS51792"/>
    </source>
</evidence>
<dbReference type="GO" id="GO:0006465">
    <property type="term" value="P:signal peptide processing"/>
    <property type="evidence" value="ECO:0007669"/>
    <property type="project" value="InterPro"/>
</dbReference>
<feature type="active site" evidence="13">
    <location>
        <position position="87"/>
    </location>
</feature>
<evidence type="ECO:0000256" key="13">
    <source>
        <dbReference type="PIRSR" id="PIRSR600223-1"/>
    </source>
</evidence>
<dbReference type="PANTHER" id="PTHR46041:SF2">
    <property type="entry name" value="MITOCHONDRIAL INNER MEMBRANE PROTEASE SUBUNIT 2"/>
    <property type="match status" value="1"/>
</dbReference>
<dbReference type="Proteomes" id="UP000028999">
    <property type="component" value="Unassembled WGS sequence"/>
</dbReference>
<evidence type="ECO:0000256" key="1">
    <source>
        <dbReference type="ARBA" id="ARBA00004434"/>
    </source>
</evidence>
<keyword evidence="4" id="KW-0645">Protease</keyword>
<dbReference type="InterPro" id="IPR037730">
    <property type="entry name" value="IMP2"/>
</dbReference>
<dbReference type="PRINTS" id="PR00727">
    <property type="entry name" value="LEADERPTASE"/>
</dbReference>
<evidence type="ECO:0000256" key="11">
    <source>
        <dbReference type="ARBA" id="ARBA00023128"/>
    </source>
</evidence>
<evidence type="ECO:0000256" key="10">
    <source>
        <dbReference type="ARBA" id="ARBA00022989"/>
    </source>
</evidence>
<evidence type="ECO:0000313" key="15">
    <source>
        <dbReference type="EMBL" id="CAF1935870.1"/>
    </source>
</evidence>
<dbReference type="PROSITE" id="PS51792">
    <property type="entry name" value="YIPPEE"/>
    <property type="match status" value="1"/>
</dbReference>
<comment type="similarity">
    <text evidence="2">Belongs to the peptidase S26 family. IMP2 subfamily.</text>
</comment>
<keyword evidence="17" id="KW-1185">Reference proteome</keyword>
<dbReference type="CDD" id="cd06530">
    <property type="entry name" value="S26_SPase_I"/>
    <property type="match status" value="1"/>
</dbReference>
<evidence type="ECO:0000256" key="5">
    <source>
        <dbReference type="ARBA" id="ARBA00022692"/>
    </source>
</evidence>
<keyword evidence="9" id="KW-0862">Zinc</keyword>
<organism evidence="16 17">
    <name type="scientific">Brassica napus</name>
    <name type="common">Rape</name>
    <dbReference type="NCBI Taxonomy" id="3708"/>
    <lineage>
        <taxon>Eukaryota</taxon>
        <taxon>Viridiplantae</taxon>
        <taxon>Streptophyta</taxon>
        <taxon>Embryophyta</taxon>
        <taxon>Tracheophyta</taxon>
        <taxon>Spermatophyta</taxon>
        <taxon>Magnoliopsida</taxon>
        <taxon>eudicotyledons</taxon>
        <taxon>Gunneridae</taxon>
        <taxon>Pentapetalae</taxon>
        <taxon>rosids</taxon>
        <taxon>malvids</taxon>
        <taxon>Brassicales</taxon>
        <taxon>Brassicaceae</taxon>
        <taxon>Brassiceae</taxon>
        <taxon>Brassica</taxon>
    </lineage>
</organism>
<dbReference type="GO" id="GO:0046872">
    <property type="term" value="F:metal ion binding"/>
    <property type="evidence" value="ECO:0007669"/>
    <property type="project" value="UniProtKB-KW"/>
</dbReference>
<gene>
    <name evidence="16" type="primary">BnaCnng24190D</name>
    <name evidence="15" type="ORF">DARMORV10_C05P58900.1</name>
    <name evidence="16" type="ORF">GSBRNA2T00008523001</name>
</gene>
<dbReference type="Gene3D" id="2.10.109.10">
    <property type="entry name" value="Umud Fragment, subunit A"/>
    <property type="match status" value="1"/>
</dbReference>
<keyword evidence="5" id="KW-0812">Transmembrane</keyword>
<keyword evidence="6" id="KW-0479">Metal-binding</keyword>
<keyword evidence="11" id="KW-0496">Mitochondrion</keyword>
<evidence type="ECO:0000256" key="8">
    <source>
        <dbReference type="ARBA" id="ARBA00022801"/>
    </source>
</evidence>
<reference evidence="15" key="3">
    <citation type="submission" date="2021-01" db="EMBL/GenBank/DDBJ databases">
        <authorList>
            <consortium name="Genoscope - CEA"/>
            <person name="William W."/>
        </authorList>
    </citation>
    <scope>NUCLEOTIDE SEQUENCE</scope>
</reference>
<sequence length="287" mass="32540">MGIQNLLWQVTKKAFTGGIIGVTISDRCCSVVPVRGDSMSPTFNPQRNSYLDDYVLVEKFCLQDYKFARGDVVVFSSPTHFRDRYIKRIVGLPGEWISSSRDVIRVPEGHCWVEGDNKASSLDSRTFGPIPLGLIRGRVTGVVWPPQRVSKINRWICLEMGRLFVIDLQGETYSCKHCHTPFALTDDLISKSFHCKHGRAYLFENVVNVTVGEMEHRIMMTGWHTVADIFCVCCGSLVGWKYEIAYEKSQKYKEGKFIIESRFKVLGPDGGGYDMNEDEPMIGSDEE</sequence>
<evidence type="ECO:0000256" key="9">
    <source>
        <dbReference type="ARBA" id="ARBA00022833"/>
    </source>
</evidence>
<keyword evidence="7" id="KW-0999">Mitochondrion inner membrane</keyword>
<keyword evidence="10" id="KW-1133">Transmembrane helix</keyword>
<dbReference type="NCBIfam" id="TIGR02227">
    <property type="entry name" value="sigpep_I_bact"/>
    <property type="match status" value="1"/>
</dbReference>
<dbReference type="InterPro" id="IPR019533">
    <property type="entry name" value="Peptidase_S26"/>
</dbReference>
<dbReference type="PaxDb" id="3708-A0A078IUJ0"/>